<dbReference type="RefSeq" id="WP_014101056.1">
    <property type="nucleotide sequence ID" value="NC_016025.1"/>
</dbReference>
<dbReference type="AlphaFoldDB" id="G2LKW3"/>
<name>G2LKW3_CHLTF</name>
<organism evidence="2 3">
    <name type="scientific">Chloracidobacterium thermophilum (strain B)</name>
    <dbReference type="NCBI Taxonomy" id="981222"/>
    <lineage>
        <taxon>Bacteria</taxon>
        <taxon>Pseudomonadati</taxon>
        <taxon>Acidobacteriota</taxon>
        <taxon>Terriglobia</taxon>
        <taxon>Terriglobales</taxon>
        <taxon>Acidobacteriaceae</taxon>
        <taxon>Chloracidobacterium</taxon>
    </lineage>
</organism>
<evidence type="ECO:0008006" key="4">
    <source>
        <dbReference type="Google" id="ProtNLM"/>
    </source>
</evidence>
<dbReference type="KEGG" id="ctm:Cabther_B0316"/>
<evidence type="ECO:0000313" key="3">
    <source>
        <dbReference type="Proteomes" id="UP000006791"/>
    </source>
</evidence>
<keyword evidence="3" id="KW-1185">Reference proteome</keyword>
<proteinExistence type="predicted"/>
<evidence type="ECO:0000313" key="2">
    <source>
        <dbReference type="EMBL" id="AEP13318.1"/>
    </source>
</evidence>
<dbReference type="STRING" id="981222.Cabther_B0316"/>
<sequence>MTQPKPKATETSDRQPALADPLTLAMQSSTEAMLDMAKASRALTFASLRAGLSVQEEAMKSATVALTGMERATIAAGEAAREIAMAGMDATRATLEQWNVLVSEGLRKQMELMAFPVSQSVK</sequence>
<evidence type="ECO:0000256" key="1">
    <source>
        <dbReference type="SAM" id="MobiDB-lite"/>
    </source>
</evidence>
<dbReference type="EMBL" id="CP002515">
    <property type="protein sequence ID" value="AEP13318.1"/>
    <property type="molecule type" value="Genomic_DNA"/>
</dbReference>
<gene>
    <name evidence="2" type="ordered locus">Cabther_B0316</name>
</gene>
<accession>G2LKW3</accession>
<dbReference type="OrthoDB" id="9916490at2"/>
<reference evidence="2 3" key="1">
    <citation type="journal article" date="2012" name="Environ. Microbiol.">
        <title>Complete genome of Candidatus Chloracidobacterium thermophilum, a chlorophyll-based photoheterotroph belonging to the phylum Acidobacteria.</title>
        <authorList>
            <person name="Garcia Costas A.M."/>
            <person name="Liu Z."/>
            <person name="Tomsho L.P."/>
            <person name="Schuster S.C."/>
            <person name="Ward D.M."/>
            <person name="Bryant D.A."/>
        </authorList>
    </citation>
    <scope>NUCLEOTIDE SEQUENCE [LARGE SCALE GENOMIC DNA]</scope>
    <source>
        <strain evidence="2 3">B</strain>
    </source>
</reference>
<feature type="region of interest" description="Disordered" evidence="1">
    <location>
        <begin position="1"/>
        <end position="20"/>
    </location>
</feature>
<protein>
    <recommendedName>
        <fullName evidence="4">Phasin domain-containing protein</fullName>
    </recommendedName>
</protein>
<dbReference type="HOGENOM" id="CLU_2022602_0_0_0"/>
<dbReference type="Proteomes" id="UP000006791">
    <property type="component" value="Chromosome 2"/>
</dbReference>